<dbReference type="EMBL" id="CP054491">
    <property type="protein sequence ID" value="QKQ25340.1"/>
    <property type="molecule type" value="Genomic_DNA"/>
</dbReference>
<keyword evidence="2" id="KW-1185">Reference proteome</keyword>
<gene>
    <name evidence="1" type="ORF">HUE57_02830</name>
</gene>
<organism evidence="1 2">
    <name type="scientific">Candidatus Reidiella endopervernicosa</name>
    <dbReference type="NCBI Taxonomy" id="2738883"/>
    <lineage>
        <taxon>Bacteria</taxon>
        <taxon>Pseudomonadati</taxon>
        <taxon>Pseudomonadota</taxon>
        <taxon>Gammaproteobacteria</taxon>
        <taxon>Candidatus Reidiella</taxon>
    </lineage>
</organism>
<dbReference type="RefSeq" id="WP_174672685.1">
    <property type="nucleotide sequence ID" value="NZ_CP054491.1"/>
</dbReference>
<name>A0A6N0HSU8_9GAMM</name>
<dbReference type="KEGG" id="rev:HUE57_02830"/>
<evidence type="ECO:0000313" key="2">
    <source>
        <dbReference type="Proteomes" id="UP000509658"/>
    </source>
</evidence>
<reference evidence="1 2" key="1">
    <citation type="submission" date="2020-05" db="EMBL/GenBank/DDBJ databases">
        <title>Horizontal transmission and recombination maintain forever young bacterial symbiont genomes.</title>
        <authorList>
            <person name="Russell S.L."/>
            <person name="Pepper-Tunick E."/>
            <person name="Svedberg J."/>
            <person name="Byrne A."/>
            <person name="Ruelas Castillo J."/>
            <person name="Vollmers C."/>
            <person name="Beinart R.A."/>
            <person name="Corbett-Detig R."/>
        </authorList>
    </citation>
    <scope>NUCLEOTIDE SEQUENCE [LARGE SCALE GENOMIC DNA]</scope>
    <source>
        <strain evidence="1">Santa_Monica_outfall</strain>
    </source>
</reference>
<dbReference type="AlphaFoldDB" id="A0A6N0HSU8"/>
<proteinExistence type="predicted"/>
<evidence type="ECO:0000313" key="1">
    <source>
        <dbReference type="EMBL" id="QKQ25340.1"/>
    </source>
</evidence>
<accession>A0A6N0HSU8</accession>
<sequence length="87" mass="10490">MHPKGKRYISGKYNHHTIRIYGDKSRYAFQLILKEKGIKWHDYKDIIRVPNRSLDDVKEMAYVVLRGTVAKDENEKELLRNIYRKIK</sequence>
<dbReference type="Proteomes" id="UP000509658">
    <property type="component" value="Chromosome"/>
</dbReference>
<protein>
    <submittedName>
        <fullName evidence="1">Uncharacterized protein</fullName>
    </submittedName>
</protein>